<dbReference type="EMBL" id="CAADFJ010000049">
    <property type="protein sequence ID" value="VFK00616.1"/>
    <property type="molecule type" value="Genomic_DNA"/>
</dbReference>
<dbReference type="GO" id="GO:0004556">
    <property type="term" value="F:alpha-amylase activity"/>
    <property type="evidence" value="ECO:0007669"/>
    <property type="project" value="TreeGrafter"/>
</dbReference>
<dbReference type="InterPro" id="IPR017853">
    <property type="entry name" value="GH"/>
</dbReference>
<dbReference type="EMBL" id="CAADFI010000048">
    <property type="protein sequence ID" value="VFJ93658.1"/>
    <property type="molecule type" value="Genomic_DNA"/>
</dbReference>
<dbReference type="SMART" id="SM00642">
    <property type="entry name" value="Aamy"/>
    <property type="match status" value="1"/>
</dbReference>
<accession>A0A450V779</accession>
<dbReference type="GO" id="GO:0009313">
    <property type="term" value="P:oligosaccharide catabolic process"/>
    <property type="evidence" value="ECO:0007669"/>
    <property type="project" value="TreeGrafter"/>
</dbReference>
<dbReference type="AlphaFoldDB" id="A0A450V779"/>
<dbReference type="InterPro" id="IPR006047">
    <property type="entry name" value="GH13_cat_dom"/>
</dbReference>
<dbReference type="EMBL" id="CAADFG010000049">
    <property type="protein sequence ID" value="VFJ92851.1"/>
    <property type="molecule type" value="Genomic_DNA"/>
</dbReference>
<protein>
    <submittedName>
        <fullName evidence="4">1,4-alpha-glucan branching enzyme</fullName>
    </submittedName>
</protein>
<organism evidence="4">
    <name type="scientific">Candidatus Kentrum eta</name>
    <dbReference type="NCBI Taxonomy" id="2126337"/>
    <lineage>
        <taxon>Bacteria</taxon>
        <taxon>Pseudomonadati</taxon>
        <taxon>Pseudomonadota</taxon>
        <taxon>Gammaproteobacteria</taxon>
        <taxon>Candidatus Kentrum</taxon>
    </lineage>
</organism>
<dbReference type="Pfam" id="PF00128">
    <property type="entry name" value="Alpha-amylase"/>
    <property type="match status" value="1"/>
</dbReference>
<gene>
    <name evidence="2" type="ORF">BECKH772A_GA0070896_100493</name>
    <name evidence="3" type="ORF">BECKH772B_GA0070898_100483</name>
    <name evidence="4" type="ORF">BECKH772C_GA0070978_100493</name>
</gene>
<proteinExistence type="predicted"/>
<feature type="domain" description="Glycosyl hydrolase family 13 catalytic" evidence="1">
    <location>
        <begin position="158"/>
        <end position="532"/>
    </location>
</feature>
<dbReference type="PANTHER" id="PTHR10357">
    <property type="entry name" value="ALPHA-AMYLASE FAMILY MEMBER"/>
    <property type="match status" value="1"/>
</dbReference>
<dbReference type="SUPFAM" id="SSF51011">
    <property type="entry name" value="Glycosyl hydrolase domain"/>
    <property type="match status" value="1"/>
</dbReference>
<dbReference type="SUPFAM" id="SSF51445">
    <property type="entry name" value="(Trans)glycosidases"/>
    <property type="match status" value="1"/>
</dbReference>
<evidence type="ECO:0000259" key="1">
    <source>
        <dbReference type="SMART" id="SM00642"/>
    </source>
</evidence>
<evidence type="ECO:0000313" key="4">
    <source>
        <dbReference type="EMBL" id="VFK00616.1"/>
    </source>
</evidence>
<dbReference type="PANTHER" id="PTHR10357:SF179">
    <property type="entry name" value="NEUTRAL AND BASIC AMINO ACID TRANSPORT PROTEIN RBAT"/>
    <property type="match status" value="1"/>
</dbReference>
<reference evidence="4" key="1">
    <citation type="submission" date="2019-02" db="EMBL/GenBank/DDBJ databases">
        <authorList>
            <person name="Gruber-Vodicka R. H."/>
            <person name="Seah K. B. B."/>
        </authorList>
    </citation>
    <scope>NUCLEOTIDE SEQUENCE</scope>
    <source>
        <strain evidence="4">BECK_SA2B12</strain>
        <strain evidence="2">BECK_SA2B15</strain>
        <strain evidence="3">BECK_SA2B20</strain>
    </source>
</reference>
<dbReference type="Gene3D" id="3.20.20.80">
    <property type="entry name" value="Glycosidases"/>
    <property type="match status" value="1"/>
</dbReference>
<sequence length="629" mass="72643">MRLLELSKLGARQRPGSKTIDFGLYLPWINADEGYAVLVKLIHERDQFIQKLSSLEFPLNQTNTDPTCGAYWSGSVNIETTQPSVGMRNWGNSGRYLYRFEIKNTSSGRSVDWVIDPFAREYGVGKTSAFTLDYESYRWSVAENSWKVPNLHDLVAYELHLGEFANGIKGAIAHLDYLADLGINCLEIMPISNVVEFVRWGFQPIGFFGVDDRFGDDKAFQKLIDEAHQKGIAVILDVVFGHTGHHFPYSHLYRELGFPNNPFHAACFGTDYEFGERTDFCNPYVEDFFYTVSHYLLDHYHVDGFRYDCVPEYWDPIGMKGYHALVFSTYQEVKKSLGTGYWRRFRGENSEVSLIQCAEQLDAPREAIANTYGNCTWQNWTLDTAYQVATQRGDNRGYAIRNFGLMLGLHGFSRHETMNGEGRAKTAFQYIETHDKSRFINLFGLEPDPKSYHLFPVGNRENWSKLQPYLIAMLLADGIPMLWQGQELCENNALPGKGEGRVGFLRPMHWEYFYDKPGRKTLELVRKLLGLRKREKPFRRGEYYFFDNWNHLIHNVLIYRRRLDEAESIVAVNFGDTDQTIDFSFERGGNYREELHGSALDLDLLNIQSGATYLLDIPSNYGRVWTRKP</sequence>
<evidence type="ECO:0000313" key="2">
    <source>
        <dbReference type="EMBL" id="VFJ92851.1"/>
    </source>
</evidence>
<name>A0A450V779_9GAMM</name>
<evidence type="ECO:0000313" key="3">
    <source>
        <dbReference type="EMBL" id="VFJ93658.1"/>
    </source>
</evidence>